<keyword evidence="2" id="KW-1185">Reference proteome</keyword>
<sequence>MKFTVVITEAPYGKERAYSALRFALTALLEGIKVNIFLIENGVYVAKKEQNPSEMPNYLELLKNAIELGAVVKACGPCCKARGLKEEDLLEGVQLATMHDLIAFVKESDNVVTF</sequence>
<dbReference type="RefSeq" id="WP_048201956.1">
    <property type="nucleotide sequence ID" value="NZ_CP009149.1"/>
</dbReference>
<dbReference type="GO" id="GO:0005829">
    <property type="term" value="C:cytosol"/>
    <property type="evidence" value="ECO:0007669"/>
    <property type="project" value="TreeGrafter"/>
</dbReference>
<dbReference type="KEGG" id="mjh:JH146_0965"/>
<proteinExistence type="predicted"/>
<dbReference type="OrthoDB" id="216309at2157"/>
<dbReference type="InterPro" id="IPR003787">
    <property type="entry name" value="Sulphur_relay_DsrE/F-like"/>
</dbReference>
<organism evidence="1 2">
    <name type="scientific">Methanocaldococcus bathoardescens</name>
    <dbReference type="NCBI Taxonomy" id="1301915"/>
    <lineage>
        <taxon>Archaea</taxon>
        <taxon>Methanobacteriati</taxon>
        <taxon>Methanobacteriota</taxon>
        <taxon>Methanomada group</taxon>
        <taxon>Methanococci</taxon>
        <taxon>Methanococcales</taxon>
        <taxon>Methanocaldococcaceae</taxon>
        <taxon>Methanocaldococcus</taxon>
    </lineage>
</organism>
<reference evidence="1 2" key="1">
    <citation type="journal article" date="2015" name="Int. J. Syst. Evol. Microbiol.">
        <title>M ethanocaldococcus bathoardescens sp. nov., a hyperthermophilic methanogen isolated from a volcanically active deep-sea hydrothermal vent.</title>
        <authorList>
            <person name="Stewart L.C."/>
            <person name="Jung J.H."/>
            <person name="Kim Y.T."/>
            <person name="Kwon S.W."/>
            <person name="Park C.S."/>
            <person name="Holden J.F."/>
        </authorList>
    </citation>
    <scope>NUCLEOTIDE SEQUENCE [LARGE SCALE GENOMIC DNA]</scope>
    <source>
        <strain evidence="1 2">JH146</strain>
    </source>
</reference>
<dbReference type="Gene3D" id="3.40.1260.10">
    <property type="entry name" value="DsrEFH-like"/>
    <property type="match status" value="1"/>
</dbReference>
<dbReference type="PANTHER" id="PTHR34874">
    <property type="entry name" value="PROTEIN YCHN"/>
    <property type="match status" value="1"/>
</dbReference>
<evidence type="ECO:0000313" key="2">
    <source>
        <dbReference type="Proteomes" id="UP000028781"/>
    </source>
</evidence>
<dbReference type="GeneID" id="24891574"/>
<dbReference type="HOGENOM" id="CLU_151801_1_0_2"/>
<dbReference type="STRING" id="1301915.JH146_0965"/>
<gene>
    <name evidence="1" type="ORF">JH146_0965</name>
</gene>
<dbReference type="AlphaFoldDB" id="A0A076LBM6"/>
<dbReference type="Proteomes" id="UP000028781">
    <property type="component" value="Chromosome"/>
</dbReference>
<dbReference type="Pfam" id="PF02635">
    <property type="entry name" value="DsrE"/>
    <property type="match status" value="1"/>
</dbReference>
<evidence type="ECO:0000313" key="1">
    <source>
        <dbReference type="EMBL" id="AIJ05810.1"/>
    </source>
</evidence>
<name>A0A076LBM6_9EURY</name>
<protein>
    <submittedName>
        <fullName evidence="1">Sulfur relay protein DsrE</fullName>
    </submittedName>
</protein>
<accession>A0A076LBM6</accession>
<dbReference type="EMBL" id="CP009149">
    <property type="protein sequence ID" value="AIJ05810.1"/>
    <property type="molecule type" value="Genomic_DNA"/>
</dbReference>
<dbReference type="PANTHER" id="PTHR34874:SF1">
    <property type="entry name" value="PROTEIN YCHN"/>
    <property type="match status" value="1"/>
</dbReference>
<dbReference type="InterPro" id="IPR027396">
    <property type="entry name" value="DsrEFH-like"/>
</dbReference>
<dbReference type="SUPFAM" id="SSF75169">
    <property type="entry name" value="DsrEFH-like"/>
    <property type="match status" value="1"/>
</dbReference>